<keyword evidence="9" id="KW-1185">Reference proteome</keyword>
<evidence type="ECO:0000256" key="3">
    <source>
        <dbReference type="ARBA" id="ARBA00022692"/>
    </source>
</evidence>
<feature type="transmembrane region" description="Helical" evidence="6">
    <location>
        <begin position="79"/>
        <end position="97"/>
    </location>
</feature>
<evidence type="ECO:0000256" key="5">
    <source>
        <dbReference type="ARBA" id="ARBA00023136"/>
    </source>
</evidence>
<dbReference type="RefSeq" id="WP_318279238.1">
    <property type="nucleotide sequence ID" value="NZ_BJUU01000014.1"/>
</dbReference>
<feature type="domain" description="EamA" evidence="7">
    <location>
        <begin position="20"/>
        <end position="151"/>
    </location>
</feature>
<evidence type="ECO:0000256" key="1">
    <source>
        <dbReference type="ARBA" id="ARBA00004141"/>
    </source>
</evidence>
<feature type="transmembrane region" description="Helical" evidence="6">
    <location>
        <begin position="253"/>
        <end position="274"/>
    </location>
</feature>
<name>A0AA87RKF6_9MICO</name>
<dbReference type="Proteomes" id="UP000321749">
    <property type="component" value="Unassembled WGS sequence"/>
</dbReference>
<feature type="transmembrane region" description="Helical" evidence="6">
    <location>
        <begin position="280"/>
        <end position="299"/>
    </location>
</feature>
<accession>A0AA87RKF6</accession>
<keyword evidence="3 6" id="KW-0812">Transmembrane</keyword>
<evidence type="ECO:0000256" key="4">
    <source>
        <dbReference type="ARBA" id="ARBA00022989"/>
    </source>
</evidence>
<reference evidence="8 9" key="1">
    <citation type="submission" date="2019-07" db="EMBL/GenBank/DDBJ databases">
        <title>Whole genome shotgun sequence of Agrococcus baldri NBRC 103055.</title>
        <authorList>
            <person name="Hosoyama A."/>
            <person name="Uohara A."/>
            <person name="Ohji S."/>
            <person name="Ichikawa N."/>
        </authorList>
    </citation>
    <scope>NUCLEOTIDE SEQUENCE [LARGE SCALE GENOMIC DNA]</scope>
    <source>
        <strain evidence="8 9">NBRC 103055</strain>
    </source>
</reference>
<dbReference type="InterPro" id="IPR000620">
    <property type="entry name" value="EamA_dom"/>
</dbReference>
<feature type="transmembrane region" description="Helical" evidence="6">
    <location>
        <begin position="109"/>
        <end position="128"/>
    </location>
</feature>
<feature type="transmembrane region" description="Helical" evidence="6">
    <location>
        <begin position="224"/>
        <end position="246"/>
    </location>
</feature>
<dbReference type="PANTHER" id="PTHR32322:SF2">
    <property type="entry name" value="EAMA DOMAIN-CONTAINING PROTEIN"/>
    <property type="match status" value="1"/>
</dbReference>
<evidence type="ECO:0000256" key="2">
    <source>
        <dbReference type="ARBA" id="ARBA00007362"/>
    </source>
</evidence>
<evidence type="ECO:0000313" key="9">
    <source>
        <dbReference type="Proteomes" id="UP000321749"/>
    </source>
</evidence>
<evidence type="ECO:0000259" key="7">
    <source>
        <dbReference type="Pfam" id="PF00892"/>
    </source>
</evidence>
<dbReference type="InterPro" id="IPR037185">
    <property type="entry name" value="EmrE-like"/>
</dbReference>
<dbReference type="EMBL" id="BJUU01000014">
    <property type="protein sequence ID" value="GEK80828.1"/>
    <property type="molecule type" value="Genomic_DNA"/>
</dbReference>
<organism evidence="8 9">
    <name type="scientific">Agrococcus baldri</name>
    <dbReference type="NCBI Taxonomy" id="153730"/>
    <lineage>
        <taxon>Bacteria</taxon>
        <taxon>Bacillati</taxon>
        <taxon>Actinomycetota</taxon>
        <taxon>Actinomycetes</taxon>
        <taxon>Micrococcales</taxon>
        <taxon>Microbacteriaceae</taxon>
        <taxon>Agrococcus</taxon>
    </lineage>
</organism>
<gene>
    <name evidence="8" type="ORF">ABA31_21790</name>
</gene>
<feature type="transmembrane region" description="Helical" evidence="6">
    <location>
        <begin position="12"/>
        <end position="30"/>
    </location>
</feature>
<proteinExistence type="inferred from homology"/>
<sequence>MSDSVSPRDSTRLGPTAIVVASVALVVMWSSGFVGAELAARAGGEPVNVLAWRFTVLAAILSLAMLVARRRWPRWRSWLRQGAIALLSQAGYLLMIFEGVRFGVDGGTASLIAALQPMLVATVAGRILGERANAWMWSGMLLGFAGVALVVSGQLGQSGAPLWVYGLPLIGVLCLGTGTVLQRRWHMHDDLLQTLTIQSIVAAAAIMLIALVRGQAVPPTSLDVWGAIAWLVVLASLGGYVLYVTVTRSHGATYVSTMLYLTPPTTMLWVWLVFGVPVSVLGVVGMIVAAAGVAVVLVAQRRKDGPTPPDAIADED</sequence>
<dbReference type="SUPFAM" id="SSF103481">
    <property type="entry name" value="Multidrug resistance efflux transporter EmrE"/>
    <property type="match status" value="2"/>
</dbReference>
<comment type="caution">
    <text evidence="8">The sequence shown here is derived from an EMBL/GenBank/DDBJ whole genome shotgun (WGS) entry which is preliminary data.</text>
</comment>
<protein>
    <submittedName>
        <fullName evidence="8">Membrane protein</fullName>
    </submittedName>
</protein>
<evidence type="ECO:0000313" key="8">
    <source>
        <dbReference type="EMBL" id="GEK80828.1"/>
    </source>
</evidence>
<dbReference type="Pfam" id="PF00892">
    <property type="entry name" value="EamA"/>
    <property type="match status" value="2"/>
</dbReference>
<dbReference type="PANTHER" id="PTHR32322">
    <property type="entry name" value="INNER MEMBRANE TRANSPORTER"/>
    <property type="match status" value="1"/>
</dbReference>
<feature type="transmembrane region" description="Helical" evidence="6">
    <location>
        <begin position="193"/>
        <end position="212"/>
    </location>
</feature>
<dbReference type="AlphaFoldDB" id="A0AA87RKF6"/>
<comment type="similarity">
    <text evidence="2">Belongs to the EamA transporter family.</text>
</comment>
<dbReference type="InterPro" id="IPR050638">
    <property type="entry name" value="AA-Vitamin_Transporters"/>
</dbReference>
<keyword evidence="4 6" id="KW-1133">Transmembrane helix</keyword>
<comment type="subcellular location">
    <subcellularLocation>
        <location evidence="1">Membrane</location>
        <topology evidence="1">Multi-pass membrane protein</topology>
    </subcellularLocation>
</comment>
<evidence type="ECO:0000256" key="6">
    <source>
        <dbReference type="SAM" id="Phobius"/>
    </source>
</evidence>
<feature type="transmembrane region" description="Helical" evidence="6">
    <location>
        <begin position="135"/>
        <end position="156"/>
    </location>
</feature>
<dbReference type="GO" id="GO:0016020">
    <property type="term" value="C:membrane"/>
    <property type="evidence" value="ECO:0007669"/>
    <property type="project" value="UniProtKB-SubCell"/>
</dbReference>
<keyword evidence="5 6" id="KW-0472">Membrane</keyword>
<feature type="domain" description="EamA" evidence="7">
    <location>
        <begin position="167"/>
        <end position="297"/>
    </location>
</feature>
<feature type="transmembrane region" description="Helical" evidence="6">
    <location>
        <begin position="50"/>
        <end position="67"/>
    </location>
</feature>
<feature type="transmembrane region" description="Helical" evidence="6">
    <location>
        <begin position="162"/>
        <end position="181"/>
    </location>
</feature>